<name>A0A1G9RD61_9GAMM</name>
<organism evidence="7 8">
    <name type="scientific">Modicisalibacter muralis</name>
    <dbReference type="NCBI Taxonomy" id="119000"/>
    <lineage>
        <taxon>Bacteria</taxon>
        <taxon>Pseudomonadati</taxon>
        <taxon>Pseudomonadota</taxon>
        <taxon>Gammaproteobacteria</taxon>
        <taxon>Oceanospirillales</taxon>
        <taxon>Halomonadaceae</taxon>
        <taxon>Modicisalibacter</taxon>
    </lineage>
</organism>
<dbReference type="InterPro" id="IPR000923">
    <property type="entry name" value="BlueCu_1"/>
</dbReference>
<dbReference type="NCBIfam" id="TIGR02695">
    <property type="entry name" value="azurin"/>
    <property type="match status" value="1"/>
</dbReference>
<sequence>MKFIRLMLIATAALVASPTWAAGDECKLTIEANDQLQFNKKEMSVPASCESVTVTLKHVGKMAKKVMGHNWVLTASDDFKAVAEAGTKSSLENDYLPQDDERVIANTEVIGGGESTTVEFSTEGLAGKELTFFCSFPGHSSIMNGTFRVEE</sequence>
<dbReference type="GO" id="GO:0005507">
    <property type="term" value="F:copper ion binding"/>
    <property type="evidence" value="ECO:0007669"/>
    <property type="project" value="UniProtKB-UniRule"/>
</dbReference>
<evidence type="ECO:0000256" key="1">
    <source>
        <dbReference type="ARBA" id="ARBA00022448"/>
    </source>
</evidence>
<proteinExistence type="predicted"/>
<keyword evidence="5" id="KW-0574">Periplasm</keyword>
<dbReference type="RefSeq" id="WP_089730723.1">
    <property type="nucleotide sequence ID" value="NZ_FNGI01000014.1"/>
</dbReference>
<keyword evidence="2 5" id="KW-0479">Metal-binding</keyword>
<dbReference type="PANTHER" id="PTHR38439:SF2">
    <property type="entry name" value="OUTER MEMBRANE PROTEIN H.8"/>
    <property type="match status" value="1"/>
</dbReference>
<keyword evidence="1 5" id="KW-0813">Transport</keyword>
<feature type="signal peptide" evidence="5">
    <location>
        <begin position="1"/>
        <end position="21"/>
    </location>
</feature>
<dbReference type="OrthoDB" id="9814063at2"/>
<dbReference type="SUPFAM" id="SSF49503">
    <property type="entry name" value="Cupredoxins"/>
    <property type="match status" value="1"/>
</dbReference>
<protein>
    <recommendedName>
        <fullName evidence="5">Azurin</fullName>
    </recommendedName>
</protein>
<dbReference type="Pfam" id="PF00127">
    <property type="entry name" value="Copper-bind"/>
    <property type="match status" value="1"/>
</dbReference>
<keyword evidence="3 5" id="KW-0249">Electron transport</keyword>
<dbReference type="InterPro" id="IPR008972">
    <property type="entry name" value="Cupredoxin"/>
</dbReference>
<gene>
    <name evidence="7" type="ORF">SAMN05661010_03671</name>
</gene>
<dbReference type="AlphaFoldDB" id="A0A1G9RD61"/>
<accession>A0A1G9RD61</accession>
<dbReference type="CDD" id="cd13922">
    <property type="entry name" value="Azurin"/>
    <property type="match status" value="1"/>
</dbReference>
<reference evidence="7 8" key="1">
    <citation type="submission" date="2016-10" db="EMBL/GenBank/DDBJ databases">
        <authorList>
            <person name="de Groot N.N."/>
        </authorList>
    </citation>
    <scope>NUCLEOTIDE SEQUENCE [LARGE SCALE GENOMIC DNA]</scope>
    <source>
        <strain evidence="7 8">DSM 14789</strain>
    </source>
</reference>
<keyword evidence="4 5" id="KW-0186">Copper</keyword>
<dbReference type="EMBL" id="FNGI01000014">
    <property type="protein sequence ID" value="SDM21249.1"/>
    <property type="molecule type" value="Genomic_DNA"/>
</dbReference>
<dbReference type="Gene3D" id="2.60.40.420">
    <property type="entry name" value="Cupredoxins - blue copper proteins"/>
    <property type="match status" value="1"/>
</dbReference>
<dbReference type="GO" id="GO:0042597">
    <property type="term" value="C:periplasmic space"/>
    <property type="evidence" value="ECO:0007669"/>
    <property type="project" value="UniProtKB-SubCell"/>
</dbReference>
<evidence type="ECO:0000313" key="7">
    <source>
        <dbReference type="EMBL" id="SDM21249.1"/>
    </source>
</evidence>
<evidence type="ECO:0000256" key="2">
    <source>
        <dbReference type="ARBA" id="ARBA00022723"/>
    </source>
</evidence>
<dbReference type="STRING" id="119000.SAMN05661010_03671"/>
<evidence type="ECO:0000256" key="3">
    <source>
        <dbReference type="ARBA" id="ARBA00022982"/>
    </source>
</evidence>
<evidence type="ECO:0000313" key="8">
    <source>
        <dbReference type="Proteomes" id="UP000198654"/>
    </source>
</evidence>
<keyword evidence="8" id="KW-1185">Reference proteome</keyword>
<dbReference type="Proteomes" id="UP000198654">
    <property type="component" value="Unassembled WGS sequence"/>
</dbReference>
<dbReference type="InterPro" id="IPR014068">
    <property type="entry name" value="Azurin"/>
</dbReference>
<dbReference type="GO" id="GO:0009055">
    <property type="term" value="F:electron transfer activity"/>
    <property type="evidence" value="ECO:0007669"/>
    <property type="project" value="InterPro"/>
</dbReference>
<dbReference type="PANTHER" id="PTHR38439">
    <property type="entry name" value="AURACYANIN-B"/>
    <property type="match status" value="1"/>
</dbReference>
<evidence type="ECO:0000256" key="4">
    <source>
        <dbReference type="ARBA" id="ARBA00023008"/>
    </source>
</evidence>
<keyword evidence="5" id="KW-0732">Signal</keyword>
<dbReference type="InterPro" id="IPR050845">
    <property type="entry name" value="Cu-binding_ET"/>
</dbReference>
<evidence type="ECO:0000259" key="6">
    <source>
        <dbReference type="Pfam" id="PF00127"/>
    </source>
</evidence>
<feature type="domain" description="Blue (type 1) copper" evidence="6">
    <location>
        <begin position="25"/>
        <end position="150"/>
    </location>
</feature>
<evidence type="ECO:0000256" key="5">
    <source>
        <dbReference type="RuleBase" id="RU363017"/>
    </source>
</evidence>
<comment type="subcellular location">
    <subcellularLocation>
        <location evidence="5">Periplasm</location>
    </subcellularLocation>
</comment>
<comment type="function">
    <text evidence="5">Transfers electrons from cytochrome c551 to cytochrome oxidase.</text>
</comment>
<feature type="chain" id="PRO_5011331137" description="Azurin" evidence="5">
    <location>
        <begin position="22"/>
        <end position="151"/>
    </location>
</feature>